<dbReference type="EMBL" id="LN714483">
    <property type="protein sequence ID" value="CEL67970.1"/>
    <property type="molecule type" value="Genomic_DNA"/>
</dbReference>
<dbReference type="Proteomes" id="UP000007494">
    <property type="component" value="Chromosome VIII"/>
</dbReference>
<dbReference type="SUPFAM" id="SSF101447">
    <property type="entry name" value="Formin homology 2 domain (FH2 domain)"/>
    <property type="match status" value="1"/>
</dbReference>
<feature type="compositionally biased region" description="Polar residues" evidence="4">
    <location>
        <begin position="130"/>
        <end position="140"/>
    </location>
</feature>
<name>F0VJQ8_NEOCL</name>
<gene>
    <name evidence="6" type="ORF">BN1204_037510</name>
    <name evidence="5" type="ORF">NCLIV_0375</name>
</gene>
<dbReference type="GO" id="GO:0003729">
    <property type="term" value="F:mRNA binding"/>
    <property type="evidence" value="ECO:0007669"/>
    <property type="project" value="TreeGrafter"/>
</dbReference>
<comment type="subcellular location">
    <subcellularLocation>
        <location evidence="1">Nucleus</location>
    </subcellularLocation>
</comment>
<dbReference type="InParanoid" id="F0VJQ8"/>
<dbReference type="SUPFAM" id="SSF53335">
    <property type="entry name" value="S-adenosyl-L-methionine-dependent methyltransferases"/>
    <property type="match status" value="1"/>
</dbReference>
<dbReference type="PROSITE" id="PS51592">
    <property type="entry name" value="SAM_MTA70L_2"/>
    <property type="match status" value="1"/>
</dbReference>
<reference evidence="6" key="4">
    <citation type="journal article" date="2015" name="PLoS ONE">
        <title>Comprehensive Evaluation of Toxoplasma gondii VEG and Neospora caninum LIV Genomes with Tachyzoite Stage Transcriptome and Proteome Defines Novel Transcript Features.</title>
        <authorList>
            <person name="Ramaprasad A."/>
            <person name="Mourier T."/>
            <person name="Naeem R."/>
            <person name="Malas T.B."/>
            <person name="Moussa E."/>
            <person name="Panigrahi A."/>
            <person name="Vermont S.J."/>
            <person name="Otto T.D."/>
            <person name="Wastling J."/>
            <person name="Pain A."/>
        </authorList>
    </citation>
    <scope>NUCLEOTIDE SEQUENCE</scope>
    <source>
        <strain evidence="6">Liverpool</strain>
    </source>
</reference>
<dbReference type="PROSITE" id="PS51143">
    <property type="entry name" value="MT_A70"/>
    <property type="match status" value="1"/>
</dbReference>
<dbReference type="GO" id="GO:0032259">
    <property type="term" value="P:methylation"/>
    <property type="evidence" value="ECO:0007669"/>
    <property type="project" value="UniProtKB-KW"/>
</dbReference>
<evidence type="ECO:0000313" key="6">
    <source>
        <dbReference type="EMBL" id="CEL67970.1"/>
    </source>
</evidence>
<dbReference type="GO" id="GO:0036396">
    <property type="term" value="C:RNA N6-methyladenosine methyltransferase complex"/>
    <property type="evidence" value="ECO:0007669"/>
    <property type="project" value="TreeGrafter"/>
</dbReference>
<feature type="compositionally biased region" description="Pro residues" evidence="4">
    <location>
        <begin position="90"/>
        <end position="108"/>
    </location>
</feature>
<dbReference type="RefSeq" id="XP_003884001.1">
    <property type="nucleotide sequence ID" value="XM_003883952.1"/>
</dbReference>
<dbReference type="InterPro" id="IPR045123">
    <property type="entry name" value="METTL14-like"/>
</dbReference>
<dbReference type="GO" id="GO:0008168">
    <property type="term" value="F:methyltransferase activity"/>
    <property type="evidence" value="ECO:0007669"/>
    <property type="project" value="UniProtKB-KW"/>
</dbReference>
<dbReference type="GO" id="GO:0005634">
    <property type="term" value="C:nucleus"/>
    <property type="evidence" value="ECO:0007669"/>
    <property type="project" value="UniProtKB-SubCell"/>
</dbReference>
<keyword evidence="5" id="KW-0489">Methyltransferase</keyword>
<feature type="compositionally biased region" description="Pro residues" evidence="4">
    <location>
        <begin position="167"/>
        <end position="179"/>
    </location>
</feature>
<dbReference type="InterPro" id="IPR007757">
    <property type="entry name" value="MT-A70-like"/>
</dbReference>
<evidence type="ECO:0000313" key="5">
    <source>
        <dbReference type="EMBL" id="CBZ53969.1"/>
    </source>
</evidence>
<dbReference type="InterPro" id="IPR029063">
    <property type="entry name" value="SAM-dependent_MTases_sf"/>
</dbReference>
<dbReference type="PROSITE" id="PS00092">
    <property type="entry name" value="N6_MTASE"/>
    <property type="match status" value="1"/>
</dbReference>
<dbReference type="EMBL" id="FR823390">
    <property type="protein sequence ID" value="CBZ53969.1"/>
    <property type="molecule type" value="Genomic_DNA"/>
</dbReference>
<comment type="similarity">
    <text evidence="3">Belongs to the MT-A70-like family.</text>
</comment>
<accession>F0VJQ8</accession>
<evidence type="ECO:0000256" key="4">
    <source>
        <dbReference type="SAM" id="MobiDB-lite"/>
    </source>
</evidence>
<dbReference type="GeneID" id="13443696"/>
<keyword evidence="5" id="KW-0808">Transferase</keyword>
<reference evidence="5" key="2">
    <citation type="submission" date="2011-03" db="EMBL/GenBank/DDBJ databases">
        <title>Comparative genomics and transcriptomics of Neospora caninum and Toxoplasma gondii.</title>
        <authorList>
            <person name="Reid A.J."/>
            <person name="Sohal A."/>
            <person name="Harris D."/>
            <person name="Quail M."/>
            <person name="Sanders M."/>
            <person name="Berriman M."/>
            <person name="Wastling J.M."/>
            <person name="Pain A."/>
        </authorList>
    </citation>
    <scope>NUCLEOTIDE SEQUENCE</scope>
    <source>
        <strain evidence="5">Liverpool</strain>
    </source>
</reference>
<dbReference type="InterPro" id="IPR002052">
    <property type="entry name" value="DNA_methylase_N6_adenine_CS"/>
</dbReference>
<dbReference type="PANTHER" id="PTHR13107:SF0">
    <property type="entry name" value="N6-ADENOSINE-METHYLTRANSFERASE NON-CATALYTIC SUBUNIT"/>
    <property type="match status" value="1"/>
</dbReference>
<keyword evidence="7" id="KW-1185">Reference proteome</keyword>
<evidence type="ECO:0000256" key="2">
    <source>
        <dbReference type="ARBA" id="ARBA00023242"/>
    </source>
</evidence>
<dbReference type="VEuPathDB" id="ToxoDB:NCLIV_0375"/>
<organism evidence="5 7">
    <name type="scientific">Neospora caninum (strain Liverpool)</name>
    <dbReference type="NCBI Taxonomy" id="572307"/>
    <lineage>
        <taxon>Eukaryota</taxon>
        <taxon>Sar</taxon>
        <taxon>Alveolata</taxon>
        <taxon>Apicomplexa</taxon>
        <taxon>Conoidasida</taxon>
        <taxon>Coccidia</taxon>
        <taxon>Eucoccidiorida</taxon>
        <taxon>Eimeriorina</taxon>
        <taxon>Sarcocystidae</taxon>
        <taxon>Neospora</taxon>
    </lineage>
</organism>
<dbReference type="Pfam" id="PF05063">
    <property type="entry name" value="MT-A70"/>
    <property type="match status" value="1"/>
</dbReference>
<sequence length="562" mass="62089">MASSFSLPPPPVSSETPPSTEGGLPRPPEATWSAGSPAGEAPNQGPGARNFRGRGAFRGRVDPFQGNPAANALPHGRKRSRPVGGDETFIPPPPPDDGNSFAPPPPAPVVLQPPGASLTKMDQDAMPGANNGSFHQSGGNSFMPRHPVGPGHSVHTPGDMMGGGGRVPPPPPPPPPPPLGDGGNFSKDGNFYDMLGSHMAGSGPPGALNGEGLLEPEDPATSTNIGVRGRARLMNDYTQHFVDVGERPQNFIRDCEEDKRFLEYPKLERLMKLKRQVLERRNTPSLCIQANLRHFDWSILGGMKFDVILIDPPWQEYFDRCAAIGATNEDLTPWTVEEMLRLPVEMIGDTPSFCFLWCGVTHLEDARQLLHKWGYRRCEDICWLKTNKKAAQRRREQDAAHVNDVLDFKATQLVHDENSILQRTTEHCLMGIKGTVRRSQDTHFIHANLDTDILISEEEEEVGCTRKPEELYDIIERFCLGRRRIELFGRDWNRRAGWVTVGCEFGLTTFDPKTYASFFEGDVAWPEATDYMGGRYVGTMPEIEQLRPKSPTKFPDRSGGGS</sequence>
<proteinExistence type="inferred from homology"/>
<dbReference type="eggNOG" id="KOG2097">
    <property type="taxonomic scope" value="Eukaryota"/>
</dbReference>
<evidence type="ECO:0000256" key="1">
    <source>
        <dbReference type="ARBA" id="ARBA00004123"/>
    </source>
</evidence>
<reference evidence="5" key="1">
    <citation type="submission" date="2011-02" db="EMBL/GenBank/DDBJ databases">
        <authorList>
            <person name="Aslett M."/>
        </authorList>
    </citation>
    <scope>NUCLEOTIDE SEQUENCE</scope>
    <source>
        <strain evidence="5">Liverpool</strain>
    </source>
</reference>
<dbReference type="OrthoDB" id="14833at2759"/>
<dbReference type="FunCoup" id="F0VJQ8">
    <property type="interactions" value="216"/>
</dbReference>
<keyword evidence="2" id="KW-0539">Nucleus</keyword>
<reference evidence="7" key="3">
    <citation type="journal article" date="2012" name="PLoS Pathog.">
        <title>Comparative genomics of the apicomplexan parasites Toxoplasma gondii and Neospora caninum: Coccidia differing in host range and transmission strategy.</title>
        <authorList>
            <person name="Reid A.J."/>
            <person name="Vermont S.J."/>
            <person name="Cotton J.A."/>
            <person name="Harris D."/>
            <person name="Hill-Cawthorne G.A."/>
            <person name="Konen-Waisman S."/>
            <person name="Latham S.M."/>
            <person name="Mourier T."/>
            <person name="Norton R."/>
            <person name="Quail M.A."/>
            <person name="Sanders M."/>
            <person name="Shanmugam D."/>
            <person name="Sohal A."/>
            <person name="Wasmuth J.D."/>
            <person name="Brunk B."/>
            <person name="Grigg M.E."/>
            <person name="Howard J.C."/>
            <person name="Parkinson J."/>
            <person name="Roos D.S."/>
            <person name="Trees A.J."/>
            <person name="Berriman M."/>
            <person name="Pain A."/>
            <person name="Wastling J.M."/>
        </authorList>
    </citation>
    <scope>NUCLEOTIDE SEQUENCE [LARGE SCALE GENOMIC DNA]</scope>
    <source>
        <strain evidence="7">Liverpool</strain>
    </source>
</reference>
<evidence type="ECO:0000256" key="3">
    <source>
        <dbReference type="PROSITE-ProRule" id="PRU00489"/>
    </source>
</evidence>
<dbReference type="AlphaFoldDB" id="F0VJQ8"/>
<dbReference type="PANTHER" id="PTHR13107">
    <property type="entry name" value="N6-ADENOSINE-METHYLTRANSFERASE NON-CATALYTIC SUBUNIT"/>
    <property type="match status" value="1"/>
</dbReference>
<feature type="region of interest" description="Disordered" evidence="4">
    <location>
        <begin position="1"/>
        <end position="226"/>
    </location>
</feature>
<protein>
    <submittedName>
        <fullName evidence="5 6">mRNA (2'-O-methyladenosine-N(6)-)-methyltransferase</fullName>
    </submittedName>
</protein>
<evidence type="ECO:0000313" key="7">
    <source>
        <dbReference type="Proteomes" id="UP000007494"/>
    </source>
</evidence>